<organism evidence="1 2">
    <name type="scientific">Quercus suber</name>
    <name type="common">Cork oak</name>
    <dbReference type="NCBI Taxonomy" id="58331"/>
    <lineage>
        <taxon>Eukaryota</taxon>
        <taxon>Viridiplantae</taxon>
        <taxon>Streptophyta</taxon>
        <taxon>Embryophyta</taxon>
        <taxon>Tracheophyta</taxon>
        <taxon>Spermatophyta</taxon>
        <taxon>Magnoliopsida</taxon>
        <taxon>eudicotyledons</taxon>
        <taxon>Gunneridae</taxon>
        <taxon>Pentapetalae</taxon>
        <taxon>rosids</taxon>
        <taxon>fabids</taxon>
        <taxon>Fagales</taxon>
        <taxon>Fagaceae</taxon>
        <taxon>Quercus</taxon>
    </lineage>
</organism>
<dbReference type="Proteomes" id="UP000237347">
    <property type="component" value="Unassembled WGS sequence"/>
</dbReference>
<comment type="caution">
    <text evidence="1">The sequence shown here is derived from an EMBL/GenBank/DDBJ whole genome shotgun (WGS) entry which is preliminary data.</text>
</comment>
<proteinExistence type="predicted"/>
<sequence>MAGLQYYFFPTDFFYPRPSSTNGDNTSNPVLHVQTQKQAEAENIEKCKIVVHNDVQGSSNKLCYQPPQASTSCTALAPYPCIINQERVTSLKTFVTFVLDSSMAGLQYYFFPTDFFYPRPSSANGDNASKPVLQVQTQKAGAENIERCKIVVHNDVQGNKKLCYQPPPASTSCTALIPSTCIIKTEFRRKRSIVANCCNN</sequence>
<reference evidence="1 2" key="1">
    <citation type="journal article" date="2018" name="Sci. Data">
        <title>The draft genome sequence of cork oak.</title>
        <authorList>
            <person name="Ramos A.M."/>
            <person name="Usie A."/>
            <person name="Barbosa P."/>
            <person name="Barros P.M."/>
            <person name="Capote T."/>
            <person name="Chaves I."/>
            <person name="Simoes F."/>
            <person name="Abreu I."/>
            <person name="Carrasquinho I."/>
            <person name="Faro C."/>
            <person name="Guimaraes J.B."/>
            <person name="Mendonca D."/>
            <person name="Nobrega F."/>
            <person name="Rodrigues L."/>
            <person name="Saibo N.J.M."/>
            <person name="Varela M.C."/>
            <person name="Egas C."/>
            <person name="Matos J."/>
            <person name="Miguel C.M."/>
            <person name="Oliveira M.M."/>
            <person name="Ricardo C.P."/>
            <person name="Goncalves S."/>
        </authorList>
    </citation>
    <scope>NUCLEOTIDE SEQUENCE [LARGE SCALE GENOMIC DNA]</scope>
    <source>
        <strain evidence="2">cv. HL8</strain>
    </source>
</reference>
<dbReference type="PANTHER" id="PTHR38223:SF4">
    <property type="match status" value="1"/>
</dbReference>
<dbReference type="EMBL" id="PKMF04001349">
    <property type="protein sequence ID" value="KAK7812949.1"/>
    <property type="molecule type" value="Genomic_DNA"/>
</dbReference>
<keyword evidence="2" id="KW-1185">Reference proteome</keyword>
<evidence type="ECO:0000313" key="1">
    <source>
        <dbReference type="EMBL" id="KAK7812949.1"/>
    </source>
</evidence>
<protein>
    <submittedName>
        <fullName evidence="1">Uncharacterized protein</fullName>
    </submittedName>
</protein>
<dbReference type="AlphaFoldDB" id="A0AAW0IF79"/>
<dbReference type="PANTHER" id="PTHR38223">
    <property type="match status" value="1"/>
</dbReference>
<name>A0AAW0IF79_QUESU</name>
<evidence type="ECO:0000313" key="2">
    <source>
        <dbReference type="Proteomes" id="UP000237347"/>
    </source>
</evidence>
<gene>
    <name evidence="1" type="ORF">CFP56_006424</name>
</gene>
<accession>A0AAW0IF79</accession>